<comment type="caution">
    <text evidence="2">The sequence shown here is derived from an EMBL/GenBank/DDBJ whole genome shotgun (WGS) entry which is preliminary data.</text>
</comment>
<accession>A0A4S4A2X5</accession>
<organism evidence="2 3">
    <name type="scientific">Flavobacterium supellecticarium</name>
    <dbReference type="NCBI Taxonomy" id="2565924"/>
    <lineage>
        <taxon>Bacteria</taxon>
        <taxon>Pseudomonadati</taxon>
        <taxon>Bacteroidota</taxon>
        <taxon>Flavobacteriia</taxon>
        <taxon>Flavobacteriales</taxon>
        <taxon>Flavobacteriaceae</taxon>
        <taxon>Flavobacterium</taxon>
    </lineage>
</organism>
<dbReference type="AlphaFoldDB" id="A0A4S4A2X5"/>
<dbReference type="EMBL" id="SSNZ01000001">
    <property type="protein sequence ID" value="THF52759.1"/>
    <property type="molecule type" value="Genomic_DNA"/>
</dbReference>
<gene>
    <name evidence="2" type="ORF">E6C50_00680</name>
</gene>
<name>A0A4S4A2X5_9FLAO</name>
<dbReference type="Proteomes" id="UP000307507">
    <property type="component" value="Unassembled WGS sequence"/>
</dbReference>
<evidence type="ECO:0000313" key="2">
    <source>
        <dbReference type="EMBL" id="THF52759.1"/>
    </source>
</evidence>
<keyword evidence="1" id="KW-1133">Transmembrane helix</keyword>
<protein>
    <submittedName>
        <fullName evidence="2">Uncharacterized protein</fullName>
    </submittedName>
</protein>
<proteinExistence type="predicted"/>
<keyword evidence="1" id="KW-0472">Membrane</keyword>
<keyword evidence="1" id="KW-0812">Transmembrane</keyword>
<sequence>MAKRIDQFVTDWDAIPGKKKNTGSVVELLGFLALFYPKTGMCWTVYMSMLGSFGMAKLSPVVWFFPALLLFLMLHLWALLKNVRQKKIYFPFLLSLIGTLFILTGRMFLPVAQWPVIAGILLLVLGSLANSLVDSRRTDTVTVPVE</sequence>
<dbReference type="OrthoDB" id="668512at2"/>
<feature type="transmembrane region" description="Helical" evidence="1">
    <location>
        <begin position="61"/>
        <end position="80"/>
    </location>
</feature>
<feature type="transmembrane region" description="Helical" evidence="1">
    <location>
        <begin position="89"/>
        <end position="108"/>
    </location>
</feature>
<reference evidence="2 3" key="1">
    <citation type="submission" date="2019-04" db="EMBL/GenBank/DDBJ databases">
        <title>Flavobacterium sp. nov. isolated from construction timber.</title>
        <authorList>
            <person name="Lin S.-Y."/>
            <person name="Chang C.-T."/>
            <person name="Young C.-C."/>
        </authorList>
    </citation>
    <scope>NUCLEOTIDE SEQUENCE [LARGE SCALE GENOMIC DNA]</scope>
    <source>
        <strain evidence="2 3">CC-CTC003</strain>
    </source>
</reference>
<evidence type="ECO:0000313" key="3">
    <source>
        <dbReference type="Proteomes" id="UP000307507"/>
    </source>
</evidence>
<evidence type="ECO:0000256" key="1">
    <source>
        <dbReference type="SAM" id="Phobius"/>
    </source>
</evidence>
<feature type="transmembrane region" description="Helical" evidence="1">
    <location>
        <begin position="28"/>
        <end position="49"/>
    </location>
</feature>
<keyword evidence="3" id="KW-1185">Reference proteome</keyword>
<feature type="transmembrane region" description="Helical" evidence="1">
    <location>
        <begin position="114"/>
        <end position="133"/>
    </location>
</feature>
<dbReference type="RefSeq" id="WP_136401284.1">
    <property type="nucleotide sequence ID" value="NZ_SSNZ01000001.1"/>
</dbReference>